<dbReference type="InterPro" id="IPR022880">
    <property type="entry name" value="DNApol_IV"/>
</dbReference>
<comment type="caution">
    <text evidence="4">The sequence shown here is derived from an EMBL/GenBank/DDBJ whole genome shotgun (WGS) entry which is preliminary data.</text>
</comment>
<evidence type="ECO:0000313" key="5">
    <source>
        <dbReference type="Proteomes" id="UP000808388"/>
    </source>
</evidence>
<dbReference type="GO" id="GO:0042276">
    <property type="term" value="P:error-prone translesion synthesis"/>
    <property type="evidence" value="ECO:0007669"/>
    <property type="project" value="TreeGrafter"/>
</dbReference>
<dbReference type="InterPro" id="IPR043502">
    <property type="entry name" value="DNA/RNA_pol_sf"/>
</dbReference>
<dbReference type="InterPro" id="IPR050116">
    <property type="entry name" value="DNA_polymerase-Y"/>
</dbReference>
<dbReference type="GO" id="GO:0003887">
    <property type="term" value="F:DNA-directed DNA polymerase activity"/>
    <property type="evidence" value="ECO:0007669"/>
    <property type="project" value="UniProtKB-UniRule"/>
</dbReference>
<dbReference type="NCBIfam" id="NF002677">
    <property type="entry name" value="PRK02406.1"/>
    <property type="match status" value="1"/>
</dbReference>
<dbReference type="EC" id="2.7.7.7" evidence="2"/>
<dbReference type="GO" id="GO:0006261">
    <property type="term" value="P:DNA-templated DNA replication"/>
    <property type="evidence" value="ECO:0007669"/>
    <property type="project" value="UniProtKB-UniRule"/>
</dbReference>
<dbReference type="Gene3D" id="1.10.150.20">
    <property type="entry name" value="5' to 3' exonuclease, C-terminal subdomain"/>
    <property type="match status" value="1"/>
</dbReference>
<keyword evidence="2" id="KW-0235">DNA replication</keyword>
<protein>
    <recommendedName>
        <fullName evidence="2">DNA polymerase IV</fullName>
        <shortName evidence="2">Pol IV</shortName>
        <ecNumber evidence="2">2.7.7.7</ecNumber>
    </recommendedName>
</protein>
<dbReference type="SUPFAM" id="SSF56672">
    <property type="entry name" value="DNA/RNA polymerases"/>
    <property type="match status" value="1"/>
</dbReference>
<evidence type="ECO:0000256" key="2">
    <source>
        <dbReference type="HAMAP-Rule" id="MF_01113"/>
    </source>
</evidence>
<dbReference type="Gene3D" id="3.30.1490.100">
    <property type="entry name" value="DNA polymerase, Y-family, little finger domain"/>
    <property type="match status" value="1"/>
</dbReference>
<dbReference type="GO" id="GO:0005737">
    <property type="term" value="C:cytoplasm"/>
    <property type="evidence" value="ECO:0007669"/>
    <property type="project" value="UniProtKB-SubCell"/>
</dbReference>
<keyword evidence="2 4" id="KW-0808">Transferase</keyword>
<dbReference type="CDD" id="cd03586">
    <property type="entry name" value="PolY_Pol_IV_kappa"/>
    <property type="match status" value="1"/>
</dbReference>
<feature type="domain" description="UmuC" evidence="3">
    <location>
        <begin position="5"/>
        <end position="204"/>
    </location>
</feature>
<feature type="site" description="Substrate discrimination" evidence="2">
    <location>
        <position position="14"/>
    </location>
</feature>
<feature type="binding site" evidence="2">
    <location>
        <position position="9"/>
    </location>
    <ligand>
        <name>Mg(2+)</name>
        <dbReference type="ChEBI" id="CHEBI:18420"/>
    </ligand>
</feature>
<comment type="function">
    <text evidence="2">Poorly processive, error-prone DNA polymerase involved in untargeted mutagenesis. Copies undamaged DNA at stalled replication forks, which arise in vivo from mismatched or misaligned primer ends. These misaligned primers can be extended by PolIV. Exhibits no 3'-5' exonuclease (proofreading) activity. May be involved in translesional synthesis, in conjunction with the beta clamp from PolIII.</text>
</comment>
<dbReference type="InterPro" id="IPR036775">
    <property type="entry name" value="DNA_pol_Y-fam_lit_finger_sf"/>
</dbReference>
<dbReference type="HAMAP" id="MF_01113">
    <property type="entry name" value="DNApol_IV"/>
    <property type="match status" value="1"/>
</dbReference>
<dbReference type="Proteomes" id="UP000808388">
    <property type="component" value="Unassembled WGS sequence"/>
</dbReference>
<feature type="binding site" evidence="2">
    <location>
        <position position="115"/>
    </location>
    <ligand>
        <name>Mg(2+)</name>
        <dbReference type="ChEBI" id="CHEBI:18420"/>
    </ligand>
</feature>
<keyword evidence="2" id="KW-0238">DNA-binding</keyword>
<dbReference type="PROSITE" id="PS50173">
    <property type="entry name" value="UMUC"/>
    <property type="match status" value="1"/>
</dbReference>
<dbReference type="InterPro" id="IPR017961">
    <property type="entry name" value="DNA_pol_Y-fam_little_finger"/>
</dbReference>
<comment type="catalytic activity">
    <reaction evidence="2">
        <text>DNA(n) + a 2'-deoxyribonucleoside 5'-triphosphate = DNA(n+1) + diphosphate</text>
        <dbReference type="Rhea" id="RHEA:22508"/>
        <dbReference type="Rhea" id="RHEA-COMP:17339"/>
        <dbReference type="Rhea" id="RHEA-COMP:17340"/>
        <dbReference type="ChEBI" id="CHEBI:33019"/>
        <dbReference type="ChEBI" id="CHEBI:61560"/>
        <dbReference type="ChEBI" id="CHEBI:173112"/>
        <dbReference type="EC" id="2.7.7.7"/>
    </reaction>
</comment>
<keyword evidence="2" id="KW-0239">DNA-directed DNA polymerase</keyword>
<keyword evidence="2" id="KW-0515">Mutator protein</keyword>
<evidence type="ECO:0000259" key="3">
    <source>
        <dbReference type="PROSITE" id="PS50173"/>
    </source>
</evidence>
<keyword evidence="2 4" id="KW-0548">Nucleotidyltransferase</keyword>
<dbReference type="Gene3D" id="3.30.70.270">
    <property type="match status" value="1"/>
</dbReference>
<name>A0A9D6LR17_9BACT</name>
<keyword evidence="2" id="KW-0227">DNA damage</keyword>
<keyword evidence="2" id="KW-0460">Magnesium</keyword>
<dbReference type="Pfam" id="PF00817">
    <property type="entry name" value="IMS"/>
    <property type="match status" value="1"/>
</dbReference>
<dbReference type="Gene3D" id="3.40.1170.60">
    <property type="match status" value="1"/>
</dbReference>
<dbReference type="AlphaFoldDB" id="A0A9D6LR17"/>
<keyword evidence="2" id="KW-0963">Cytoplasm</keyword>
<feature type="active site" evidence="2">
    <location>
        <position position="116"/>
    </location>
</feature>
<dbReference type="PANTHER" id="PTHR11076">
    <property type="entry name" value="DNA REPAIR POLYMERASE UMUC / TRANSFERASE FAMILY MEMBER"/>
    <property type="match status" value="1"/>
</dbReference>
<dbReference type="PANTHER" id="PTHR11076:SF33">
    <property type="entry name" value="DNA POLYMERASE KAPPA"/>
    <property type="match status" value="1"/>
</dbReference>
<comment type="cofactor">
    <cofactor evidence="2">
        <name>Mg(2+)</name>
        <dbReference type="ChEBI" id="CHEBI:18420"/>
    </cofactor>
    <text evidence="2">Binds 2 magnesium ions per subunit.</text>
</comment>
<dbReference type="InterPro" id="IPR043128">
    <property type="entry name" value="Rev_trsase/Diguanyl_cyclase"/>
</dbReference>
<comment type="similarity">
    <text evidence="1 2">Belongs to the DNA polymerase type-Y family.</text>
</comment>
<comment type="subcellular location">
    <subcellularLocation>
        <location evidence="2">Cytoplasm</location>
    </subcellularLocation>
</comment>
<evidence type="ECO:0000256" key="1">
    <source>
        <dbReference type="ARBA" id="ARBA00010945"/>
    </source>
</evidence>
<dbReference type="GO" id="GO:0003684">
    <property type="term" value="F:damaged DNA binding"/>
    <property type="evidence" value="ECO:0007669"/>
    <property type="project" value="InterPro"/>
</dbReference>
<dbReference type="GO" id="GO:0000287">
    <property type="term" value="F:magnesium ion binding"/>
    <property type="evidence" value="ECO:0007669"/>
    <property type="project" value="UniProtKB-UniRule"/>
</dbReference>
<organism evidence="4 5">
    <name type="scientific">Candidatus Sungiibacteriota bacterium</name>
    <dbReference type="NCBI Taxonomy" id="2750080"/>
    <lineage>
        <taxon>Bacteria</taxon>
        <taxon>Candidatus Sungiibacteriota</taxon>
    </lineage>
</organism>
<reference evidence="4" key="1">
    <citation type="submission" date="2020-07" db="EMBL/GenBank/DDBJ databases">
        <title>Huge and variable diversity of episymbiotic CPR bacteria and DPANN archaea in groundwater ecosystems.</title>
        <authorList>
            <person name="He C.Y."/>
            <person name="Keren R."/>
            <person name="Whittaker M."/>
            <person name="Farag I.F."/>
            <person name="Doudna J."/>
            <person name="Cate J.H.D."/>
            <person name="Banfield J.F."/>
        </authorList>
    </citation>
    <scope>NUCLEOTIDE SEQUENCE</scope>
    <source>
        <strain evidence="4">NC_groundwater_972_Pr1_S-0.2um_49_27</strain>
    </source>
</reference>
<keyword evidence="2" id="KW-0234">DNA repair</keyword>
<gene>
    <name evidence="2 4" type="primary">dinB</name>
    <name evidence="4" type="ORF">HY220_00620</name>
</gene>
<dbReference type="SUPFAM" id="SSF100879">
    <property type="entry name" value="Lesion bypass DNA polymerase (Y-family), little finger domain"/>
    <property type="match status" value="1"/>
</dbReference>
<dbReference type="InterPro" id="IPR001126">
    <property type="entry name" value="UmuC"/>
</dbReference>
<dbReference type="EMBL" id="JACQCQ010000002">
    <property type="protein sequence ID" value="MBI3627242.1"/>
    <property type="molecule type" value="Genomic_DNA"/>
</dbReference>
<evidence type="ECO:0000313" key="4">
    <source>
        <dbReference type="EMBL" id="MBI3627242.1"/>
    </source>
</evidence>
<accession>A0A9D6LR17</accession>
<dbReference type="Pfam" id="PF11799">
    <property type="entry name" value="IMS_C"/>
    <property type="match status" value="1"/>
</dbReference>
<sequence>MARIVLHIDMDAFFASVEERYNPQFRGRPLVVGADPKGGQGRGVVSTCNYLARKYGIRSAMPISKAWSLAEAAQRRGEPATIFVEASYEAYAEISRRIMDFLRTQAAGFESGGIDEAYLELRIKNKELGIKATDWIEAEKLAQKIKLHIKKTEGLTASVGIGPNKLIAKIASDFKKPDGLMVVRPPEVIEFLAPLSIRVIPGIGPKAEIDLNKNGIKLIGDLQKLSEAELYDTFGDWGLWLARNARGESDSPVSDEGEIKSIGEQATFETDTLNPGALLDRLDKLCSHVFKRFRHSEFNTFRQVTITVRFFDFITRTRSKTLPKDENSSLILKREVILSFLPFLDDRENPKRKRIRLLGVRIEKFGRTSK</sequence>
<dbReference type="GO" id="GO:0006281">
    <property type="term" value="P:DNA repair"/>
    <property type="evidence" value="ECO:0007669"/>
    <property type="project" value="UniProtKB-UniRule"/>
</dbReference>
<comment type="subunit">
    <text evidence="2">Monomer.</text>
</comment>
<keyword evidence="2" id="KW-0479">Metal-binding</keyword>
<proteinExistence type="inferred from homology"/>